<evidence type="ECO:0000313" key="3">
    <source>
        <dbReference type="Proteomes" id="UP000053424"/>
    </source>
</evidence>
<protein>
    <submittedName>
        <fullName evidence="2">Uncharacterized protein</fullName>
    </submittedName>
</protein>
<reference evidence="3" key="2">
    <citation type="submission" date="2015-01" db="EMBL/GenBank/DDBJ databases">
        <title>Evolutionary Origins and Diversification of the Mycorrhizal Mutualists.</title>
        <authorList>
            <consortium name="DOE Joint Genome Institute"/>
            <consortium name="Mycorrhizal Genomics Consortium"/>
            <person name="Kohler A."/>
            <person name="Kuo A."/>
            <person name="Nagy L.G."/>
            <person name="Floudas D."/>
            <person name="Copeland A."/>
            <person name="Barry K.W."/>
            <person name="Cichocki N."/>
            <person name="Veneault-Fourrey C."/>
            <person name="LaButti K."/>
            <person name="Lindquist E.A."/>
            <person name="Lipzen A."/>
            <person name="Lundell T."/>
            <person name="Morin E."/>
            <person name="Murat C."/>
            <person name="Riley R."/>
            <person name="Ohm R."/>
            <person name="Sun H."/>
            <person name="Tunlid A."/>
            <person name="Henrissat B."/>
            <person name="Grigoriev I.V."/>
            <person name="Hibbett D.S."/>
            <person name="Martin F."/>
        </authorList>
    </citation>
    <scope>NUCLEOTIDE SEQUENCE [LARGE SCALE GENOMIC DNA]</scope>
    <source>
        <strain evidence="3">h7</strain>
    </source>
</reference>
<keyword evidence="3" id="KW-1185">Reference proteome</keyword>
<organism evidence="2 3">
    <name type="scientific">Hebeloma cylindrosporum</name>
    <dbReference type="NCBI Taxonomy" id="76867"/>
    <lineage>
        <taxon>Eukaryota</taxon>
        <taxon>Fungi</taxon>
        <taxon>Dikarya</taxon>
        <taxon>Basidiomycota</taxon>
        <taxon>Agaricomycotina</taxon>
        <taxon>Agaricomycetes</taxon>
        <taxon>Agaricomycetidae</taxon>
        <taxon>Agaricales</taxon>
        <taxon>Agaricineae</taxon>
        <taxon>Hymenogastraceae</taxon>
        <taxon>Hebeloma</taxon>
    </lineage>
</organism>
<reference evidence="2 3" key="1">
    <citation type="submission" date="2014-04" db="EMBL/GenBank/DDBJ databases">
        <authorList>
            <consortium name="DOE Joint Genome Institute"/>
            <person name="Kuo A."/>
            <person name="Gay G."/>
            <person name="Dore J."/>
            <person name="Kohler A."/>
            <person name="Nagy L.G."/>
            <person name="Floudas D."/>
            <person name="Copeland A."/>
            <person name="Barry K.W."/>
            <person name="Cichocki N."/>
            <person name="Veneault-Fourrey C."/>
            <person name="LaButti K."/>
            <person name="Lindquist E.A."/>
            <person name="Lipzen A."/>
            <person name="Lundell T."/>
            <person name="Morin E."/>
            <person name="Murat C."/>
            <person name="Sun H."/>
            <person name="Tunlid A."/>
            <person name="Henrissat B."/>
            <person name="Grigoriev I.V."/>
            <person name="Hibbett D.S."/>
            <person name="Martin F."/>
            <person name="Nordberg H.P."/>
            <person name="Cantor M.N."/>
            <person name="Hua S.X."/>
        </authorList>
    </citation>
    <scope>NUCLEOTIDE SEQUENCE [LARGE SCALE GENOMIC DNA]</scope>
    <source>
        <strain evidence="3">h7</strain>
    </source>
</reference>
<sequence>MPRTSLAGRLKAANRIDSRSDRVAPTSRGSNLLDHLGQRLRLPCWPVTIKIVLLEGRTKPAVS</sequence>
<evidence type="ECO:0000313" key="2">
    <source>
        <dbReference type="EMBL" id="KIM38374.1"/>
    </source>
</evidence>
<dbReference type="HOGENOM" id="CLU_2886029_0_0_1"/>
<evidence type="ECO:0000256" key="1">
    <source>
        <dbReference type="SAM" id="MobiDB-lite"/>
    </source>
</evidence>
<dbReference type="Proteomes" id="UP000053424">
    <property type="component" value="Unassembled WGS sequence"/>
</dbReference>
<proteinExistence type="predicted"/>
<dbReference type="AlphaFoldDB" id="A0A0C3C261"/>
<feature type="region of interest" description="Disordered" evidence="1">
    <location>
        <begin position="1"/>
        <end position="30"/>
    </location>
</feature>
<accession>A0A0C3C261</accession>
<name>A0A0C3C261_HEBCY</name>
<gene>
    <name evidence="2" type="ORF">M413DRAFT_245237</name>
</gene>
<dbReference type="EMBL" id="KN831791">
    <property type="protein sequence ID" value="KIM38374.1"/>
    <property type="molecule type" value="Genomic_DNA"/>
</dbReference>